<proteinExistence type="predicted"/>
<accession>A0A182RTX2</accession>
<protein>
    <submittedName>
        <fullName evidence="1">Uncharacterized protein</fullName>
    </submittedName>
</protein>
<dbReference type="VEuPathDB" id="VectorBase:AFUN009725"/>
<sequence>MAKIRIELSPSGGVSWHTYVGAVPDFGVDVSIRGSVVVQGAAIRIEQRFAELTEHMNFELVSSYDKLTFLRDQFSFLAQNLTSIGTVFASALNTATRSNSSVSGTFELVIHSLAQLQTLQEGQIAGIVTEIYNLVGQPIRAQLQDSFSTIFASVQNLYGAVIQLIAAIQTSNDLATIDVAFVYLLNRAVYVLRANVLPLNYTISSTSRNIREVDAFLRRFSRSLQSGENMVINEVRRFQRQVGLLTNATLHVASCSRREVNDLGMSAAPLLQMLCDSSSEECPLQTAVESAVDLTTTEFDRVMAAVRRHFYHLATDSVFVEEIEDKYNDIYDLGVLLADLTIISRPYSLYCFNKFAKLVEQLIPRLTDGFNVCFRHELTRLSSLQNSLVNMFTTLVYDVEDVVEHLQLCTMLHEQSLCVSEIAELYGHLATHLEEKLDVIEKFSLAETNASYDRLQLCAFQTSVTVLFVNLQQLTADIETCREVGPHLLDSTMF</sequence>
<organism evidence="1">
    <name type="scientific">Anopheles funestus</name>
    <name type="common">African malaria mosquito</name>
    <dbReference type="NCBI Taxonomy" id="62324"/>
    <lineage>
        <taxon>Eukaryota</taxon>
        <taxon>Metazoa</taxon>
        <taxon>Ecdysozoa</taxon>
        <taxon>Arthropoda</taxon>
        <taxon>Hexapoda</taxon>
        <taxon>Insecta</taxon>
        <taxon>Pterygota</taxon>
        <taxon>Neoptera</taxon>
        <taxon>Endopterygota</taxon>
        <taxon>Diptera</taxon>
        <taxon>Nematocera</taxon>
        <taxon>Culicoidea</taxon>
        <taxon>Culicidae</taxon>
        <taxon>Anophelinae</taxon>
        <taxon>Anopheles</taxon>
    </lineage>
</organism>
<evidence type="ECO:0000313" key="1">
    <source>
        <dbReference type="EnsemblMetazoa" id="AFUN009725-PA"/>
    </source>
</evidence>
<name>A0A182RTX2_ANOFN</name>
<dbReference type="AlphaFoldDB" id="A0A182RTX2"/>
<dbReference type="VEuPathDB" id="VectorBase:AFUN2_005079"/>
<dbReference type="EnsemblMetazoa" id="AFUN009725-RA">
    <property type="protein sequence ID" value="AFUN009725-PA"/>
    <property type="gene ID" value="AFUN009725"/>
</dbReference>
<reference evidence="1" key="1">
    <citation type="submission" date="2020-05" db="UniProtKB">
        <authorList>
            <consortium name="EnsemblMetazoa"/>
        </authorList>
    </citation>
    <scope>IDENTIFICATION</scope>
    <source>
        <strain evidence="1">FUMOZ</strain>
    </source>
</reference>